<keyword evidence="4 6" id="KW-1133">Transmembrane helix</keyword>
<protein>
    <submittedName>
        <fullName evidence="9">L-type lectin domain-containing protein</fullName>
    </submittedName>
</protein>
<sequence>MLWLAAVVLVHFPFAATAEEYRPPELSGTHVDETRGYELRDFQLVPPYRTVDEWILYGDAFTTRRWLRLTREEPSLSGSVWSRNGLTARDWEIQAHLRISSNGMPADGMGIWCVENHGSGTAWGAPARFNGVGVVVDTYVNDGSDTSAQTARLFILVSSPAQGEEVDVNADGSNLKVLPECQIKANRIVTQYSADNPLPSLKILIRYARETLQIFYSLPNEGSDHWTYCTNASNLYLPTGYHVGISAATGELMSGHDVLFFSFEIDTRRPLSDLPVTEVQFHGGYLPSRNIKPSSFLGDVWTFMNMVVVLILVMGILYGLYKVTDHYIDENFVMARPRKRFY</sequence>
<dbReference type="PROSITE" id="PS51328">
    <property type="entry name" value="L_LECTIN_LIKE"/>
    <property type="match status" value="1"/>
</dbReference>
<feature type="transmembrane region" description="Helical" evidence="6">
    <location>
        <begin position="300"/>
        <end position="321"/>
    </location>
</feature>
<evidence type="ECO:0000256" key="4">
    <source>
        <dbReference type="ARBA" id="ARBA00022989"/>
    </source>
</evidence>
<keyword evidence="5 6" id="KW-0472">Membrane</keyword>
<dbReference type="PANTHER" id="PTHR12223:SF45">
    <property type="entry name" value="RE50040P"/>
    <property type="match status" value="1"/>
</dbReference>
<organism evidence="9 10">
    <name type="scientific">Trichostrongylus colubriformis</name>
    <name type="common">Black scour worm</name>
    <dbReference type="NCBI Taxonomy" id="6319"/>
    <lineage>
        <taxon>Eukaryota</taxon>
        <taxon>Metazoa</taxon>
        <taxon>Ecdysozoa</taxon>
        <taxon>Nematoda</taxon>
        <taxon>Chromadorea</taxon>
        <taxon>Rhabditida</taxon>
        <taxon>Rhabditina</taxon>
        <taxon>Rhabditomorpha</taxon>
        <taxon>Strongyloidea</taxon>
        <taxon>Trichostrongylidae</taxon>
        <taxon>Trichostrongylus</taxon>
    </lineage>
</organism>
<dbReference type="GO" id="GO:0000139">
    <property type="term" value="C:Golgi membrane"/>
    <property type="evidence" value="ECO:0007669"/>
    <property type="project" value="TreeGrafter"/>
</dbReference>
<proteinExistence type="predicted"/>
<dbReference type="InterPro" id="IPR013320">
    <property type="entry name" value="ConA-like_dom_sf"/>
</dbReference>
<comment type="subcellular location">
    <subcellularLocation>
        <location evidence="1">Membrane</location>
        <topology evidence="1">Single-pass type I membrane protein</topology>
    </subcellularLocation>
</comment>
<accession>A0AAN8FEH1</accession>
<dbReference type="GO" id="GO:0030134">
    <property type="term" value="C:COPII-coated ER to Golgi transport vesicle"/>
    <property type="evidence" value="ECO:0007669"/>
    <property type="project" value="TreeGrafter"/>
</dbReference>
<reference evidence="9 10" key="1">
    <citation type="submission" date="2019-10" db="EMBL/GenBank/DDBJ databases">
        <title>Assembly and Annotation for the nematode Trichostrongylus colubriformis.</title>
        <authorList>
            <person name="Martin J."/>
        </authorList>
    </citation>
    <scope>NUCLEOTIDE SEQUENCE [LARGE SCALE GENOMIC DNA]</scope>
    <source>
        <strain evidence="9">G859</strain>
        <tissue evidence="9">Whole worm</tissue>
    </source>
</reference>
<feature type="chain" id="PRO_5043043266" evidence="7">
    <location>
        <begin position="19"/>
        <end position="342"/>
    </location>
</feature>
<keyword evidence="3 7" id="KW-0732">Signal</keyword>
<dbReference type="GO" id="GO:0006888">
    <property type="term" value="P:endoplasmic reticulum to Golgi vesicle-mediated transport"/>
    <property type="evidence" value="ECO:0007669"/>
    <property type="project" value="TreeGrafter"/>
</dbReference>
<evidence type="ECO:0000256" key="3">
    <source>
        <dbReference type="ARBA" id="ARBA00022729"/>
    </source>
</evidence>
<feature type="signal peptide" evidence="7">
    <location>
        <begin position="1"/>
        <end position="18"/>
    </location>
</feature>
<keyword evidence="2 6" id="KW-0812">Transmembrane</keyword>
<evidence type="ECO:0000256" key="5">
    <source>
        <dbReference type="ARBA" id="ARBA00023136"/>
    </source>
</evidence>
<evidence type="ECO:0000256" key="1">
    <source>
        <dbReference type="ARBA" id="ARBA00004479"/>
    </source>
</evidence>
<dbReference type="Gene3D" id="2.60.120.200">
    <property type="match status" value="1"/>
</dbReference>
<dbReference type="GO" id="GO:0005789">
    <property type="term" value="C:endoplasmic reticulum membrane"/>
    <property type="evidence" value="ECO:0007669"/>
    <property type="project" value="TreeGrafter"/>
</dbReference>
<comment type="caution">
    <text evidence="9">The sequence shown here is derived from an EMBL/GenBank/DDBJ whole genome shotgun (WGS) entry which is preliminary data.</text>
</comment>
<evidence type="ECO:0000256" key="7">
    <source>
        <dbReference type="SAM" id="SignalP"/>
    </source>
</evidence>
<dbReference type="GO" id="GO:0005537">
    <property type="term" value="F:D-mannose binding"/>
    <property type="evidence" value="ECO:0007669"/>
    <property type="project" value="TreeGrafter"/>
</dbReference>
<evidence type="ECO:0000259" key="8">
    <source>
        <dbReference type="PROSITE" id="PS51328"/>
    </source>
</evidence>
<dbReference type="EMBL" id="WIXE01009680">
    <property type="protein sequence ID" value="KAK5978231.1"/>
    <property type="molecule type" value="Genomic_DNA"/>
</dbReference>
<dbReference type="PANTHER" id="PTHR12223">
    <property type="entry name" value="VESICULAR MANNOSE-BINDING LECTIN"/>
    <property type="match status" value="1"/>
</dbReference>
<dbReference type="AlphaFoldDB" id="A0AAN8FEH1"/>
<evidence type="ECO:0000313" key="9">
    <source>
        <dbReference type="EMBL" id="KAK5978231.1"/>
    </source>
</evidence>
<name>A0AAN8FEH1_TRICO</name>
<evidence type="ECO:0000313" key="10">
    <source>
        <dbReference type="Proteomes" id="UP001331761"/>
    </source>
</evidence>
<dbReference type="GO" id="GO:0005793">
    <property type="term" value="C:endoplasmic reticulum-Golgi intermediate compartment"/>
    <property type="evidence" value="ECO:0007669"/>
    <property type="project" value="TreeGrafter"/>
</dbReference>
<dbReference type="Proteomes" id="UP001331761">
    <property type="component" value="Unassembled WGS sequence"/>
</dbReference>
<gene>
    <name evidence="9" type="ORF">GCK32_014671</name>
</gene>
<evidence type="ECO:0000256" key="6">
    <source>
        <dbReference type="SAM" id="Phobius"/>
    </source>
</evidence>
<dbReference type="InterPro" id="IPR051136">
    <property type="entry name" value="Intracellular_Lectin-GPT"/>
</dbReference>
<keyword evidence="10" id="KW-1185">Reference proteome</keyword>
<feature type="domain" description="L-type lectin-like" evidence="8">
    <location>
        <begin position="31"/>
        <end position="266"/>
    </location>
</feature>
<evidence type="ECO:0000256" key="2">
    <source>
        <dbReference type="ARBA" id="ARBA00022692"/>
    </source>
</evidence>
<dbReference type="InterPro" id="IPR005052">
    <property type="entry name" value="Lectin_leg"/>
</dbReference>
<dbReference type="SUPFAM" id="SSF49899">
    <property type="entry name" value="Concanavalin A-like lectins/glucanases"/>
    <property type="match status" value="1"/>
</dbReference>
<dbReference type="Pfam" id="PF03388">
    <property type="entry name" value="Lectin_leg-like"/>
    <property type="match status" value="1"/>
</dbReference>